<proteinExistence type="predicted"/>
<evidence type="ECO:0000313" key="1">
    <source>
        <dbReference type="EMBL" id="KLU21833.1"/>
    </source>
</evidence>
<comment type="caution">
    <text evidence="1">The sequence shown here is derived from an EMBL/GenBank/DDBJ whole genome shotgun (WGS) entry which is preliminary data.</text>
</comment>
<evidence type="ECO:0000313" key="2">
    <source>
        <dbReference type="Proteomes" id="UP000035963"/>
    </source>
</evidence>
<dbReference type="AlphaFoldDB" id="A0A0J1FPZ1"/>
<reference evidence="1 2" key="1">
    <citation type="journal article" date="2015" name="Genome Announc.">
        <title>Draft Genome Sequence of Burkholderia sp. Strain PML1(12), an Ectomycorrhizosphere-Inhabiting Bacterium with Effective Mineral-Weathering Ability.</title>
        <authorList>
            <person name="Uroz S."/>
            <person name="Oger P."/>
        </authorList>
    </citation>
    <scope>NUCLEOTIDE SEQUENCE [LARGE SCALE GENOMIC DNA]</scope>
    <source>
        <strain evidence="2">PML1(12)</strain>
    </source>
</reference>
<dbReference type="EMBL" id="AEJF01000200">
    <property type="protein sequence ID" value="KLU21833.1"/>
    <property type="molecule type" value="Genomic_DNA"/>
</dbReference>
<gene>
    <name evidence="1" type="ORF">EOS_33905</name>
</gene>
<sequence length="89" mass="9582">MLLRDRPTRGGSGLRPDELSLVFSMRTLSASDREVIAQGLNALLRERTTAYEIATKVAVAQGHAPPKAGYFGFPDNVSEAMIHIAIGSL</sequence>
<organism evidence="1 2">
    <name type="scientific">Caballeronia mineralivorans PML1(12)</name>
    <dbReference type="NCBI Taxonomy" id="908627"/>
    <lineage>
        <taxon>Bacteria</taxon>
        <taxon>Pseudomonadati</taxon>
        <taxon>Pseudomonadota</taxon>
        <taxon>Betaproteobacteria</taxon>
        <taxon>Burkholderiales</taxon>
        <taxon>Burkholderiaceae</taxon>
        <taxon>Caballeronia</taxon>
    </lineage>
</organism>
<dbReference type="Proteomes" id="UP000035963">
    <property type="component" value="Unassembled WGS sequence"/>
</dbReference>
<name>A0A0J1FPZ1_9BURK</name>
<keyword evidence="2" id="KW-1185">Reference proteome</keyword>
<accession>A0A0J1FPZ1</accession>
<protein>
    <submittedName>
        <fullName evidence="1">Uncharacterized protein</fullName>
    </submittedName>
</protein>